<sequence length="68" mass="7967">MVTRNAITSRIHSIPNTPTSRNRHSPIERRLGITYLFLIFVSFFCPHRFLLLLPSILQRCGMFVNHTK</sequence>
<keyword evidence="2" id="KW-1133">Transmembrane helix</keyword>
<accession>A0A0D2S256</accession>
<feature type="transmembrane region" description="Helical" evidence="2">
    <location>
        <begin position="33"/>
        <end position="53"/>
    </location>
</feature>
<dbReference type="EMBL" id="CM001751">
    <property type="protein sequence ID" value="KJB77237.1"/>
    <property type="molecule type" value="Genomic_DNA"/>
</dbReference>
<dbReference type="Proteomes" id="UP000032304">
    <property type="component" value="Chromosome 12"/>
</dbReference>
<organism evidence="3 4">
    <name type="scientific">Gossypium raimondii</name>
    <name type="common">Peruvian cotton</name>
    <name type="synonym">Gossypium klotzschianum subsp. raimondii</name>
    <dbReference type="NCBI Taxonomy" id="29730"/>
    <lineage>
        <taxon>Eukaryota</taxon>
        <taxon>Viridiplantae</taxon>
        <taxon>Streptophyta</taxon>
        <taxon>Embryophyta</taxon>
        <taxon>Tracheophyta</taxon>
        <taxon>Spermatophyta</taxon>
        <taxon>Magnoliopsida</taxon>
        <taxon>eudicotyledons</taxon>
        <taxon>Gunneridae</taxon>
        <taxon>Pentapetalae</taxon>
        <taxon>rosids</taxon>
        <taxon>malvids</taxon>
        <taxon>Malvales</taxon>
        <taxon>Malvaceae</taxon>
        <taxon>Malvoideae</taxon>
        <taxon>Gossypium</taxon>
    </lineage>
</organism>
<keyword evidence="2" id="KW-0812">Transmembrane</keyword>
<evidence type="ECO:0000256" key="1">
    <source>
        <dbReference type="SAM" id="MobiDB-lite"/>
    </source>
</evidence>
<proteinExistence type="predicted"/>
<evidence type="ECO:0000313" key="4">
    <source>
        <dbReference type="Proteomes" id="UP000032304"/>
    </source>
</evidence>
<keyword evidence="2" id="KW-0472">Membrane</keyword>
<protein>
    <submittedName>
        <fullName evidence="3">Uncharacterized protein</fullName>
    </submittedName>
</protein>
<name>A0A0D2S256_GOSRA</name>
<dbReference type="Gramene" id="KJB77237">
    <property type="protein sequence ID" value="KJB77237"/>
    <property type="gene ID" value="B456_012G126700"/>
</dbReference>
<reference evidence="3 4" key="1">
    <citation type="journal article" date="2012" name="Nature">
        <title>Repeated polyploidization of Gossypium genomes and the evolution of spinnable cotton fibres.</title>
        <authorList>
            <person name="Paterson A.H."/>
            <person name="Wendel J.F."/>
            <person name="Gundlach H."/>
            <person name="Guo H."/>
            <person name="Jenkins J."/>
            <person name="Jin D."/>
            <person name="Llewellyn D."/>
            <person name="Showmaker K.C."/>
            <person name="Shu S."/>
            <person name="Udall J."/>
            <person name="Yoo M.J."/>
            <person name="Byers R."/>
            <person name="Chen W."/>
            <person name="Doron-Faigenboim A."/>
            <person name="Duke M.V."/>
            <person name="Gong L."/>
            <person name="Grimwood J."/>
            <person name="Grover C."/>
            <person name="Grupp K."/>
            <person name="Hu G."/>
            <person name="Lee T.H."/>
            <person name="Li J."/>
            <person name="Lin L."/>
            <person name="Liu T."/>
            <person name="Marler B.S."/>
            <person name="Page J.T."/>
            <person name="Roberts A.W."/>
            <person name="Romanel E."/>
            <person name="Sanders W.S."/>
            <person name="Szadkowski E."/>
            <person name="Tan X."/>
            <person name="Tang H."/>
            <person name="Xu C."/>
            <person name="Wang J."/>
            <person name="Wang Z."/>
            <person name="Zhang D."/>
            <person name="Zhang L."/>
            <person name="Ashrafi H."/>
            <person name="Bedon F."/>
            <person name="Bowers J.E."/>
            <person name="Brubaker C.L."/>
            <person name="Chee P.W."/>
            <person name="Das S."/>
            <person name="Gingle A.R."/>
            <person name="Haigler C.H."/>
            <person name="Harker D."/>
            <person name="Hoffmann L.V."/>
            <person name="Hovav R."/>
            <person name="Jones D.C."/>
            <person name="Lemke C."/>
            <person name="Mansoor S."/>
            <person name="ur Rahman M."/>
            <person name="Rainville L.N."/>
            <person name="Rambani A."/>
            <person name="Reddy U.K."/>
            <person name="Rong J.K."/>
            <person name="Saranga Y."/>
            <person name="Scheffler B.E."/>
            <person name="Scheffler J.A."/>
            <person name="Stelly D.M."/>
            <person name="Triplett B.A."/>
            <person name="Van Deynze A."/>
            <person name="Vaslin M.F."/>
            <person name="Waghmare V.N."/>
            <person name="Walford S.A."/>
            <person name="Wright R.J."/>
            <person name="Zaki E.A."/>
            <person name="Zhang T."/>
            <person name="Dennis E.S."/>
            <person name="Mayer K.F."/>
            <person name="Peterson D.G."/>
            <person name="Rokhsar D.S."/>
            <person name="Wang X."/>
            <person name="Schmutz J."/>
        </authorList>
    </citation>
    <scope>NUCLEOTIDE SEQUENCE [LARGE SCALE GENOMIC DNA]</scope>
</reference>
<feature type="compositionally biased region" description="Polar residues" evidence="1">
    <location>
        <begin position="1"/>
        <end position="20"/>
    </location>
</feature>
<evidence type="ECO:0000313" key="3">
    <source>
        <dbReference type="EMBL" id="KJB77237.1"/>
    </source>
</evidence>
<feature type="region of interest" description="Disordered" evidence="1">
    <location>
        <begin position="1"/>
        <end position="23"/>
    </location>
</feature>
<evidence type="ECO:0000256" key="2">
    <source>
        <dbReference type="SAM" id="Phobius"/>
    </source>
</evidence>
<dbReference type="AlphaFoldDB" id="A0A0D2S256"/>
<gene>
    <name evidence="3" type="ORF">B456_012G126700</name>
</gene>
<keyword evidence="4" id="KW-1185">Reference proteome</keyword>